<dbReference type="EMBL" id="JAOWRF010000212">
    <property type="protein sequence ID" value="MCV3214694.1"/>
    <property type="molecule type" value="Genomic_DNA"/>
</dbReference>
<sequence length="200" mass="22843">MKLFLTDRRNTSTHLVKIAMIFLLSLGSLGIVVGSFLLWKASNNTDYTETITNTTRYGEIRQKIWSNKEQIKHFPQEIPEDATNLRLAYFPGFSQGGSYFQLRMKQSPEKIKKVLLKYREIAKHKYKGGNTNDHANLPKGVPTTFFYTSDVQESFPTTYEILVLDAENKGTPGFKWNHGDSYGVAIDSSASEIVYWAEAW</sequence>
<keyword evidence="3" id="KW-1185">Reference proteome</keyword>
<keyword evidence="1" id="KW-0812">Transmembrane</keyword>
<name>A0ABT3AZZ1_9CYAN</name>
<comment type="caution">
    <text evidence="2">The sequence shown here is derived from an EMBL/GenBank/DDBJ whole genome shotgun (WGS) entry which is preliminary data.</text>
</comment>
<proteinExistence type="predicted"/>
<protein>
    <submittedName>
        <fullName evidence="2">Uncharacterized protein</fullName>
    </submittedName>
</protein>
<dbReference type="Proteomes" id="UP001526143">
    <property type="component" value="Unassembled WGS sequence"/>
</dbReference>
<evidence type="ECO:0000256" key="1">
    <source>
        <dbReference type="SAM" id="Phobius"/>
    </source>
</evidence>
<keyword evidence="1" id="KW-0472">Membrane</keyword>
<evidence type="ECO:0000313" key="2">
    <source>
        <dbReference type="EMBL" id="MCV3214694.1"/>
    </source>
</evidence>
<dbReference type="RefSeq" id="WP_263746269.1">
    <property type="nucleotide sequence ID" value="NZ_JAOWRF010000212.1"/>
</dbReference>
<reference evidence="2 3" key="1">
    <citation type="submission" date="2022-10" db="EMBL/GenBank/DDBJ databases">
        <title>Identification of biosynthetic pathway for the production of the potent trypsin inhibitor radiosumin.</title>
        <authorList>
            <person name="Fewer D.P."/>
            <person name="Delbaje E."/>
            <person name="Ouyang X."/>
            <person name="Agostino P.D."/>
            <person name="Wahlsten M."/>
            <person name="Jokela J."/>
            <person name="Permi P."/>
            <person name="Haapaniemi E."/>
            <person name="Koistinen H."/>
        </authorList>
    </citation>
    <scope>NUCLEOTIDE SEQUENCE [LARGE SCALE GENOMIC DNA]</scope>
    <source>
        <strain evidence="2 3">NIES-515</strain>
    </source>
</reference>
<evidence type="ECO:0000313" key="3">
    <source>
        <dbReference type="Proteomes" id="UP001526143"/>
    </source>
</evidence>
<gene>
    <name evidence="2" type="ORF">OGM63_14415</name>
</gene>
<accession>A0ABT3AZZ1</accession>
<keyword evidence="1" id="KW-1133">Transmembrane helix</keyword>
<organism evidence="2 3">
    <name type="scientific">Plectonema radiosum NIES-515</name>
    <dbReference type="NCBI Taxonomy" id="2986073"/>
    <lineage>
        <taxon>Bacteria</taxon>
        <taxon>Bacillati</taxon>
        <taxon>Cyanobacteriota</taxon>
        <taxon>Cyanophyceae</taxon>
        <taxon>Oscillatoriophycideae</taxon>
        <taxon>Oscillatoriales</taxon>
        <taxon>Microcoleaceae</taxon>
        <taxon>Plectonema</taxon>
    </lineage>
</organism>
<feature type="transmembrane region" description="Helical" evidence="1">
    <location>
        <begin position="21"/>
        <end position="39"/>
    </location>
</feature>